<dbReference type="InterPro" id="IPR016181">
    <property type="entry name" value="Acyl_CoA_acyltransferase"/>
</dbReference>
<proteinExistence type="predicted"/>
<comment type="caution">
    <text evidence="2">The sequence shown here is derived from an EMBL/GenBank/DDBJ whole genome shotgun (WGS) entry which is preliminary data.</text>
</comment>
<evidence type="ECO:0000259" key="1">
    <source>
        <dbReference type="PROSITE" id="PS51186"/>
    </source>
</evidence>
<organism evidence="2 3">
    <name type="scientific">Algimonas porphyrae</name>
    <dbReference type="NCBI Taxonomy" id="1128113"/>
    <lineage>
        <taxon>Bacteria</taxon>
        <taxon>Pseudomonadati</taxon>
        <taxon>Pseudomonadota</taxon>
        <taxon>Alphaproteobacteria</taxon>
        <taxon>Maricaulales</taxon>
        <taxon>Robiginitomaculaceae</taxon>
        <taxon>Algimonas</taxon>
    </lineage>
</organism>
<name>A0ABQ5V2E5_9PROT</name>
<accession>A0ABQ5V2E5</accession>
<keyword evidence="3" id="KW-1185">Reference proteome</keyword>
<dbReference type="CDD" id="cd04301">
    <property type="entry name" value="NAT_SF"/>
    <property type="match status" value="1"/>
</dbReference>
<reference evidence="2" key="1">
    <citation type="journal article" date="2014" name="Int. J. Syst. Evol. Microbiol.">
        <title>Complete genome of a new Firmicutes species belonging to the dominant human colonic microbiota ('Ruminococcus bicirculans') reveals two chromosomes and a selective capacity to utilize plant glucans.</title>
        <authorList>
            <consortium name="NISC Comparative Sequencing Program"/>
            <person name="Wegmann U."/>
            <person name="Louis P."/>
            <person name="Goesmann A."/>
            <person name="Henrissat B."/>
            <person name="Duncan S.H."/>
            <person name="Flint H.J."/>
        </authorList>
    </citation>
    <scope>NUCLEOTIDE SEQUENCE</scope>
    <source>
        <strain evidence="2">NBRC 108216</strain>
    </source>
</reference>
<dbReference type="Pfam" id="PF13673">
    <property type="entry name" value="Acetyltransf_10"/>
    <property type="match status" value="1"/>
</dbReference>
<feature type="domain" description="N-acetyltransferase" evidence="1">
    <location>
        <begin position="1"/>
        <end position="152"/>
    </location>
</feature>
<dbReference type="EMBL" id="BSNJ01000004">
    <property type="protein sequence ID" value="GLQ21114.1"/>
    <property type="molecule type" value="Genomic_DNA"/>
</dbReference>
<dbReference type="InterPro" id="IPR052564">
    <property type="entry name" value="N-acetyltrans/Recomb-assoc"/>
</dbReference>
<gene>
    <name evidence="2" type="ORF">GCM10007854_20690</name>
</gene>
<dbReference type="PROSITE" id="PS51186">
    <property type="entry name" value="GNAT"/>
    <property type="match status" value="1"/>
</dbReference>
<reference evidence="2" key="2">
    <citation type="submission" date="2023-01" db="EMBL/GenBank/DDBJ databases">
        <title>Draft genome sequence of Algimonas porphyrae strain NBRC 108216.</title>
        <authorList>
            <person name="Sun Q."/>
            <person name="Mori K."/>
        </authorList>
    </citation>
    <scope>NUCLEOTIDE SEQUENCE</scope>
    <source>
        <strain evidence="2">NBRC 108216</strain>
    </source>
</reference>
<sequence>MIIRSAKADDYDALGQLMFNAIHVDPSPYTKTERLAWRRAPHAGAEWYARLEEQHVFIAEDANGPVGFLTLAPDGYVDLAYMLPRGRGRGVFRQLHNCLEDAAQRNGTSRLYTHASLSAEGPFKAMGYRVTEREIVSLNGEQLRRAAMEKSL</sequence>
<dbReference type="Proteomes" id="UP001161390">
    <property type="component" value="Unassembled WGS sequence"/>
</dbReference>
<dbReference type="RefSeq" id="WP_284372334.1">
    <property type="nucleotide sequence ID" value="NZ_BSNJ01000004.1"/>
</dbReference>
<dbReference type="Gene3D" id="3.40.630.30">
    <property type="match status" value="1"/>
</dbReference>
<protein>
    <submittedName>
        <fullName evidence="2">Acetyltransferase</fullName>
    </submittedName>
</protein>
<dbReference type="PANTHER" id="PTHR43451">
    <property type="entry name" value="ACETYLTRANSFERASE (GNAT) FAMILY PROTEIN"/>
    <property type="match status" value="1"/>
</dbReference>
<dbReference type="SUPFAM" id="SSF55729">
    <property type="entry name" value="Acyl-CoA N-acyltransferases (Nat)"/>
    <property type="match status" value="1"/>
</dbReference>
<dbReference type="InterPro" id="IPR000182">
    <property type="entry name" value="GNAT_dom"/>
</dbReference>
<evidence type="ECO:0000313" key="2">
    <source>
        <dbReference type="EMBL" id="GLQ21114.1"/>
    </source>
</evidence>
<evidence type="ECO:0000313" key="3">
    <source>
        <dbReference type="Proteomes" id="UP001161390"/>
    </source>
</evidence>
<dbReference type="PANTHER" id="PTHR43451:SF1">
    <property type="entry name" value="ACETYLTRANSFERASE"/>
    <property type="match status" value="1"/>
</dbReference>